<dbReference type="PIRSF" id="PIRSF002686">
    <property type="entry name" value="SLG"/>
    <property type="match status" value="1"/>
</dbReference>
<keyword evidence="2" id="KW-1015">Disulfide bond</keyword>
<dbReference type="PROSITE" id="PS50948">
    <property type="entry name" value="PAN"/>
    <property type="match status" value="1"/>
</dbReference>
<protein>
    <submittedName>
        <fullName evidence="6">Curculin-like lectin family protein</fullName>
    </submittedName>
</protein>
<evidence type="ECO:0000256" key="2">
    <source>
        <dbReference type="ARBA" id="ARBA00023157"/>
    </source>
</evidence>
<sequence>MELMLSLSAYKRDPSALINIHAIYSYPASRDLSMSKLFSLCLLLSIFFIAHSTVPPPSTFKYVNEGEFGQYSSEYVPDYRPLPQGTSPFQLMFYNTTPNAYTLALLMGTRRSESTRRWVWEANRGNPVRENATLTFGKDGNLVLADADGRVAWQTNTANKGVVGFEVLPNGNMVLHDSKGKFIWQSFDSPTDTLLVGQSLRVGGVTRLVSRASQKENSDGAYSLVMESKRLVMYYKSPNSPKQYFYYTFGTRQDRLQNVTLNCNPDSYDNSASEVTLDLSSGGWSVYARPKFNATLSILRIGIDGNLRIYSYNNKVDYMAWDVSFNLFSRDGFPESECQLPERCGKFGLCEDSQCVACPLPSGLLGWSKNCEPVKPPACGSKDFYYYKLEGVDHSMSMYASGSVAVKEDDCGKKCSSDCKCMGYFYNKETSKCTIAYDLQTLTKVPNSTHVGYIKAPKR</sequence>
<feature type="domain" description="Apple" evidence="5">
    <location>
        <begin position="379"/>
        <end position="458"/>
    </location>
</feature>
<dbReference type="AlphaFoldDB" id="A0A4V6A4D9"/>
<dbReference type="Gene3D" id="2.90.10.10">
    <property type="entry name" value="Bulb-type lectin domain"/>
    <property type="match status" value="1"/>
</dbReference>
<dbReference type="SMART" id="SM00108">
    <property type="entry name" value="B_lectin"/>
    <property type="match status" value="1"/>
</dbReference>
<dbReference type="InterPro" id="IPR035446">
    <property type="entry name" value="SLSG/EP1"/>
</dbReference>
<evidence type="ECO:0000259" key="4">
    <source>
        <dbReference type="PROSITE" id="PS50927"/>
    </source>
</evidence>
<evidence type="ECO:0000256" key="3">
    <source>
        <dbReference type="ARBA" id="ARBA00023180"/>
    </source>
</evidence>
<dbReference type="PROSITE" id="PS50927">
    <property type="entry name" value="BULB_LECTIN"/>
    <property type="match status" value="1"/>
</dbReference>
<comment type="caution">
    <text evidence="6">The sequence shown here is derived from an EMBL/GenBank/DDBJ whole genome shotgun (WGS) entry which is preliminary data.</text>
</comment>
<accession>A0A4V6A4D9</accession>
<keyword evidence="6" id="KW-0430">Lectin</keyword>
<dbReference type="InterPro" id="IPR036426">
    <property type="entry name" value="Bulb-type_lectin_dom_sf"/>
</dbReference>
<keyword evidence="1" id="KW-0732">Signal</keyword>
<dbReference type="PANTHER" id="PTHR47976">
    <property type="entry name" value="G-TYPE LECTIN S-RECEPTOR-LIKE SERINE/THREONINE-PROTEIN KINASE SD2-5"/>
    <property type="match status" value="1"/>
</dbReference>
<reference evidence="6" key="1">
    <citation type="submission" date="2018-10" db="EMBL/GenBank/DDBJ databases">
        <title>Population genomic analysis revealed the cold adaptation of white poplar.</title>
        <authorList>
            <person name="Liu Y.-J."/>
        </authorList>
    </citation>
    <scope>NUCLEOTIDE SEQUENCE [LARGE SCALE GENOMIC DNA]</scope>
    <source>
        <strain evidence="6">PAL-ZL1</strain>
    </source>
</reference>
<evidence type="ECO:0000313" key="6">
    <source>
        <dbReference type="EMBL" id="TKR86135.1"/>
    </source>
</evidence>
<name>A0A4V6A4D9_POPAL</name>
<dbReference type="Pfam" id="PF01453">
    <property type="entry name" value="B_lectin"/>
    <property type="match status" value="1"/>
</dbReference>
<dbReference type="SUPFAM" id="SSF51110">
    <property type="entry name" value="alpha-D-mannose-specific plant lectins"/>
    <property type="match status" value="1"/>
</dbReference>
<dbReference type="GO" id="GO:0030246">
    <property type="term" value="F:carbohydrate binding"/>
    <property type="evidence" value="ECO:0007669"/>
    <property type="project" value="UniProtKB-KW"/>
</dbReference>
<dbReference type="CDD" id="cd00028">
    <property type="entry name" value="B_lectin"/>
    <property type="match status" value="1"/>
</dbReference>
<keyword evidence="3" id="KW-0325">Glycoprotein</keyword>
<dbReference type="CDD" id="cd01098">
    <property type="entry name" value="PAN_AP_plant"/>
    <property type="match status" value="1"/>
</dbReference>
<proteinExistence type="predicted"/>
<feature type="domain" description="Bulb-type lectin" evidence="4">
    <location>
        <begin position="67"/>
        <end position="188"/>
    </location>
</feature>
<gene>
    <name evidence="6" type="ORF">D5086_0000240380</name>
</gene>
<evidence type="ECO:0000256" key="1">
    <source>
        <dbReference type="ARBA" id="ARBA00022729"/>
    </source>
</evidence>
<dbReference type="EMBL" id="RCHU01000922">
    <property type="protein sequence ID" value="TKR86135.1"/>
    <property type="molecule type" value="Genomic_DNA"/>
</dbReference>
<organism evidence="6">
    <name type="scientific">Populus alba</name>
    <name type="common">White poplar</name>
    <dbReference type="NCBI Taxonomy" id="43335"/>
    <lineage>
        <taxon>Eukaryota</taxon>
        <taxon>Viridiplantae</taxon>
        <taxon>Streptophyta</taxon>
        <taxon>Embryophyta</taxon>
        <taxon>Tracheophyta</taxon>
        <taxon>Spermatophyta</taxon>
        <taxon>Magnoliopsida</taxon>
        <taxon>eudicotyledons</taxon>
        <taxon>Gunneridae</taxon>
        <taxon>Pentapetalae</taxon>
        <taxon>rosids</taxon>
        <taxon>fabids</taxon>
        <taxon>Malpighiales</taxon>
        <taxon>Salicaceae</taxon>
        <taxon>Saliceae</taxon>
        <taxon>Populus</taxon>
    </lineage>
</organism>
<dbReference type="InterPro" id="IPR001480">
    <property type="entry name" value="Bulb-type_lectin_dom"/>
</dbReference>
<dbReference type="InterPro" id="IPR003609">
    <property type="entry name" value="Pan_app"/>
</dbReference>
<dbReference type="InterPro" id="IPR051343">
    <property type="entry name" value="G-type_lectin_kinases/EP1-like"/>
</dbReference>
<evidence type="ECO:0000259" key="5">
    <source>
        <dbReference type="PROSITE" id="PS50948"/>
    </source>
</evidence>
<dbReference type="STRING" id="43335.A0A4V6A4D9"/>